<organism evidence="2 3">
    <name type="scientific">Agrobacterium pusense</name>
    <dbReference type="NCBI Taxonomy" id="648995"/>
    <lineage>
        <taxon>Bacteria</taxon>
        <taxon>Pseudomonadati</taxon>
        <taxon>Pseudomonadota</taxon>
        <taxon>Alphaproteobacteria</taxon>
        <taxon>Hyphomicrobiales</taxon>
        <taxon>Rhizobiaceae</taxon>
        <taxon>Rhizobium/Agrobacterium group</taxon>
        <taxon>Agrobacterium</taxon>
    </lineage>
</organism>
<dbReference type="HOGENOM" id="CLU_2466877_0_0_5"/>
<gene>
    <name evidence="2" type="ORF">BN877_I1908</name>
</gene>
<dbReference type="EMBL" id="HG518322">
    <property type="protein sequence ID" value="CDI08802.1"/>
    <property type="molecule type" value="Genomic_DNA"/>
</dbReference>
<sequence length="88" mass="10238">MREAGMAYGDYSGPDKADKGKEGGSCNRRRCQCAPANWYNHGSLSWYCEDCKEQIYDPIGQRYWKQDFPNATHPMFETRKMMDDRQAS</sequence>
<feature type="region of interest" description="Disordered" evidence="1">
    <location>
        <begin position="1"/>
        <end position="26"/>
    </location>
</feature>
<accession>U4PY52</accession>
<evidence type="ECO:0000313" key="3">
    <source>
        <dbReference type="Proteomes" id="UP000016944"/>
    </source>
</evidence>
<feature type="compositionally biased region" description="Basic and acidic residues" evidence="1">
    <location>
        <begin position="13"/>
        <end position="22"/>
    </location>
</feature>
<protein>
    <submittedName>
        <fullName evidence="2">Uncharacterized protein</fullName>
    </submittedName>
</protein>
<dbReference type="AlphaFoldDB" id="U4PY52"/>
<name>U4PY52_9HYPH</name>
<reference evidence="2 3" key="1">
    <citation type="journal article" date="2013" name="Genome Announc.">
        <title>Complete Genome Sequence of the Sesbania Symbiont and Rice Growth-Promoting Endophyte Rhizobium sp. Strain IRBG74.</title>
        <authorList>
            <person name="Crook M.B."/>
            <person name="Mitra S."/>
            <person name="Ane J.M."/>
            <person name="Sadowsky M.J."/>
            <person name="Gyaneshwar P."/>
        </authorList>
    </citation>
    <scope>NUCLEOTIDE SEQUENCE [LARGE SCALE GENOMIC DNA]</scope>
    <source>
        <strain evidence="2 3">IRBG74</strain>
    </source>
</reference>
<evidence type="ECO:0000313" key="2">
    <source>
        <dbReference type="EMBL" id="CDI08802.1"/>
    </source>
</evidence>
<proteinExistence type="predicted"/>
<dbReference type="Proteomes" id="UP000016944">
    <property type="component" value="Chromosome I"/>
</dbReference>
<evidence type="ECO:0000256" key="1">
    <source>
        <dbReference type="SAM" id="MobiDB-lite"/>
    </source>
</evidence>
<dbReference type="KEGG" id="rir:BN877_I1908"/>